<organism evidence="1 2">
    <name type="scientific">Liparis tanakae</name>
    <name type="common">Tanaka's snailfish</name>
    <dbReference type="NCBI Taxonomy" id="230148"/>
    <lineage>
        <taxon>Eukaryota</taxon>
        <taxon>Metazoa</taxon>
        <taxon>Chordata</taxon>
        <taxon>Craniata</taxon>
        <taxon>Vertebrata</taxon>
        <taxon>Euteleostomi</taxon>
        <taxon>Actinopterygii</taxon>
        <taxon>Neopterygii</taxon>
        <taxon>Teleostei</taxon>
        <taxon>Neoteleostei</taxon>
        <taxon>Acanthomorphata</taxon>
        <taxon>Eupercaria</taxon>
        <taxon>Perciformes</taxon>
        <taxon>Cottioidei</taxon>
        <taxon>Cottales</taxon>
        <taxon>Liparidae</taxon>
        <taxon>Liparis</taxon>
    </lineage>
</organism>
<sequence>MAGADVKSKLRIWESRASNRDRGTVVFVFAGERPAARLEDALFLAAARALTLQVLTTSNTSSTATGRYSLLDYRSRSNP</sequence>
<reference evidence="1 2" key="1">
    <citation type="submission" date="2019-03" db="EMBL/GenBank/DDBJ databases">
        <title>First draft genome of Liparis tanakae, snailfish: a comprehensive survey of snailfish specific genes.</title>
        <authorList>
            <person name="Kim W."/>
            <person name="Song I."/>
            <person name="Jeong J.-H."/>
            <person name="Kim D."/>
            <person name="Kim S."/>
            <person name="Ryu S."/>
            <person name="Song J.Y."/>
            <person name="Lee S.K."/>
        </authorList>
    </citation>
    <scope>NUCLEOTIDE SEQUENCE [LARGE SCALE GENOMIC DNA]</scope>
    <source>
        <tissue evidence="1">Muscle</tissue>
    </source>
</reference>
<comment type="caution">
    <text evidence="1">The sequence shown here is derived from an EMBL/GenBank/DDBJ whole genome shotgun (WGS) entry which is preliminary data.</text>
</comment>
<accession>A0A4Z2G1W1</accession>
<evidence type="ECO:0000313" key="2">
    <source>
        <dbReference type="Proteomes" id="UP000314294"/>
    </source>
</evidence>
<dbReference type="EMBL" id="SRLO01000772">
    <property type="protein sequence ID" value="TNN46834.1"/>
    <property type="molecule type" value="Genomic_DNA"/>
</dbReference>
<dbReference type="Proteomes" id="UP000314294">
    <property type="component" value="Unassembled WGS sequence"/>
</dbReference>
<gene>
    <name evidence="1" type="ORF">EYF80_042984</name>
</gene>
<keyword evidence="2" id="KW-1185">Reference proteome</keyword>
<proteinExistence type="predicted"/>
<name>A0A4Z2G1W1_9TELE</name>
<protein>
    <submittedName>
        <fullName evidence="1">Uncharacterized protein</fullName>
    </submittedName>
</protein>
<dbReference type="AlphaFoldDB" id="A0A4Z2G1W1"/>
<evidence type="ECO:0000313" key="1">
    <source>
        <dbReference type="EMBL" id="TNN46834.1"/>
    </source>
</evidence>